<protein>
    <recommendedName>
        <fullName evidence="2">Cyclic nucleotide-binding domain-containing protein</fullName>
    </recommendedName>
</protein>
<feature type="domain" description="Cyclic nucleotide-binding" evidence="2">
    <location>
        <begin position="226"/>
        <end position="293"/>
    </location>
</feature>
<dbReference type="GeneID" id="5028277"/>
<dbReference type="InParanoid" id="A0CWC8"/>
<dbReference type="STRING" id="5888.A0CWC8"/>
<organism evidence="3 4">
    <name type="scientific">Paramecium tetraurelia</name>
    <dbReference type="NCBI Taxonomy" id="5888"/>
    <lineage>
        <taxon>Eukaryota</taxon>
        <taxon>Sar</taxon>
        <taxon>Alveolata</taxon>
        <taxon>Ciliophora</taxon>
        <taxon>Intramacronucleata</taxon>
        <taxon>Oligohymenophorea</taxon>
        <taxon>Peniculida</taxon>
        <taxon>Parameciidae</taxon>
        <taxon>Paramecium</taxon>
    </lineage>
</organism>
<reference evidence="3 4" key="1">
    <citation type="journal article" date="2006" name="Nature">
        <title>Global trends of whole-genome duplications revealed by the ciliate Paramecium tetraurelia.</title>
        <authorList>
            <consortium name="Genoscope"/>
            <person name="Aury J.-M."/>
            <person name="Jaillon O."/>
            <person name="Duret L."/>
            <person name="Noel B."/>
            <person name="Jubin C."/>
            <person name="Porcel B.M."/>
            <person name="Segurens B."/>
            <person name="Daubin V."/>
            <person name="Anthouard V."/>
            <person name="Aiach N."/>
            <person name="Arnaiz O."/>
            <person name="Billaut A."/>
            <person name="Beisson J."/>
            <person name="Blanc I."/>
            <person name="Bouhouche K."/>
            <person name="Camara F."/>
            <person name="Duharcourt S."/>
            <person name="Guigo R."/>
            <person name="Gogendeau D."/>
            <person name="Katinka M."/>
            <person name="Keller A.-M."/>
            <person name="Kissmehl R."/>
            <person name="Klotz C."/>
            <person name="Koll F."/>
            <person name="Le Moue A."/>
            <person name="Lepere C."/>
            <person name="Malinsky S."/>
            <person name="Nowacki M."/>
            <person name="Nowak J.K."/>
            <person name="Plattner H."/>
            <person name="Poulain J."/>
            <person name="Ruiz F."/>
            <person name="Serrano V."/>
            <person name="Zagulski M."/>
            <person name="Dessen P."/>
            <person name="Betermier M."/>
            <person name="Weissenbach J."/>
            <person name="Scarpelli C."/>
            <person name="Schachter V."/>
            <person name="Sperling L."/>
            <person name="Meyer E."/>
            <person name="Cohen J."/>
            <person name="Wincker P."/>
        </authorList>
    </citation>
    <scope>NUCLEOTIDE SEQUENCE [LARGE SCALE GENOMIC DNA]</scope>
    <source>
        <strain evidence="3 4">Stock d4-2</strain>
    </source>
</reference>
<feature type="domain" description="Cyclic nucleotide-binding" evidence="2">
    <location>
        <begin position="66"/>
        <end position="223"/>
    </location>
</feature>
<keyword evidence="1" id="KW-0175">Coiled coil</keyword>
<dbReference type="OMA" id="IPPLKQW"/>
<dbReference type="EMBL" id="CT868207">
    <property type="protein sequence ID" value="CAK75095.1"/>
    <property type="molecule type" value="Genomic_DNA"/>
</dbReference>
<dbReference type="Gene3D" id="2.60.120.10">
    <property type="entry name" value="Jelly Rolls"/>
    <property type="match status" value="2"/>
</dbReference>
<dbReference type="PANTHER" id="PTHR23011">
    <property type="entry name" value="CYCLIC NUCLEOTIDE-BINDING DOMAIN CONTAINING PROTEIN"/>
    <property type="match status" value="1"/>
</dbReference>
<dbReference type="PROSITE" id="PS50042">
    <property type="entry name" value="CNMP_BINDING_3"/>
    <property type="match status" value="2"/>
</dbReference>
<dbReference type="SUPFAM" id="SSF51206">
    <property type="entry name" value="cAMP-binding domain-like"/>
    <property type="match status" value="2"/>
</dbReference>
<dbReference type="Proteomes" id="UP000000600">
    <property type="component" value="Unassembled WGS sequence"/>
</dbReference>
<dbReference type="CDD" id="cd00038">
    <property type="entry name" value="CAP_ED"/>
    <property type="match status" value="1"/>
</dbReference>
<dbReference type="InterPro" id="IPR018490">
    <property type="entry name" value="cNMP-bd_dom_sf"/>
</dbReference>
<dbReference type="PANTHER" id="PTHR23011:SF28">
    <property type="entry name" value="CYCLIC NUCLEOTIDE-BINDING DOMAIN CONTAINING PROTEIN"/>
    <property type="match status" value="1"/>
</dbReference>
<evidence type="ECO:0000313" key="3">
    <source>
        <dbReference type="EMBL" id="CAK75095.1"/>
    </source>
</evidence>
<dbReference type="InterPro" id="IPR014710">
    <property type="entry name" value="RmlC-like_jellyroll"/>
</dbReference>
<evidence type="ECO:0000313" key="4">
    <source>
        <dbReference type="Proteomes" id="UP000000600"/>
    </source>
</evidence>
<keyword evidence="4" id="KW-1185">Reference proteome</keyword>
<feature type="coiled-coil region" evidence="1">
    <location>
        <begin position="391"/>
        <end position="418"/>
    </location>
</feature>
<dbReference type="InterPro" id="IPR000595">
    <property type="entry name" value="cNMP-bd_dom"/>
</dbReference>
<dbReference type="OrthoDB" id="166212at2759"/>
<dbReference type="KEGG" id="ptm:GSPATT00001297001"/>
<dbReference type="SMART" id="SM00100">
    <property type="entry name" value="cNMP"/>
    <property type="match status" value="1"/>
</dbReference>
<proteinExistence type="predicted"/>
<dbReference type="RefSeq" id="XP_001442492.1">
    <property type="nucleotide sequence ID" value="XM_001442455.1"/>
</dbReference>
<gene>
    <name evidence="3" type="ORF">GSPATT00001297001</name>
</gene>
<evidence type="ECO:0000256" key="1">
    <source>
        <dbReference type="SAM" id="Coils"/>
    </source>
</evidence>
<name>A0CWC8_PARTE</name>
<dbReference type="AlphaFoldDB" id="A0CWC8"/>
<dbReference type="HOGENOM" id="CLU_554885_0_0_1"/>
<sequence>MNRMKKLIHQKGLLPEKPSQNDLLNEARLAFLKKQKTKKEQEQIELFMLSLSFVQKLKTQYGPLIVADLCRNLSYMRIPAGTQIIQINKENRTFYVILSGKVSISIYVQKGQRKSSLKVIQNNNITQHSSLQQIQQASTTGTIHTQPSLKGEEEQFSLQEIKTLEQGDSFGELALIKDNLKATATVTTKSDCEFGCLTRKQYIDILGKISKNLHHEKLVFLQTIPPLKQWNDEDLKQLSYYLVLKHYVRNSIAVREGADNSQIFVVKYGVFHVVKQFQGQQLILSELQESEIFYQHPSELKYQFSLRCASDGSSLYEFSHYDFKKYAENNNLEDFVNLEEQKQVWRMKKFEERVYDVRDVHHQEQELIETKIEFKRTIKLYEELKIRCRSAKRKKTLIKVEENQIQKTQRQAQMALKKNQILRFGDDSSENSFTLPAIRSTSRKKIYVDLIDTEKSFETLDQYNIGDSEKYQLYFDHSHPWRNVNPKKQMFN</sequence>
<evidence type="ECO:0000259" key="2">
    <source>
        <dbReference type="PROSITE" id="PS50042"/>
    </source>
</evidence>
<accession>A0CWC8</accession>